<evidence type="ECO:0000256" key="1">
    <source>
        <dbReference type="SAM" id="MobiDB-lite"/>
    </source>
</evidence>
<feature type="chain" id="PRO_5031125714" description="PSI-F" evidence="2">
    <location>
        <begin position="24"/>
        <end position="199"/>
    </location>
</feature>
<gene>
    <name evidence="3" type="ORF">DBRI00130_LOCUS9799</name>
</gene>
<evidence type="ECO:0000313" key="3">
    <source>
        <dbReference type="EMBL" id="CAE4597503.1"/>
    </source>
</evidence>
<evidence type="ECO:0008006" key="4">
    <source>
        <dbReference type="Google" id="ProtNLM"/>
    </source>
</evidence>
<sequence>MTATTAFVCVIIALLSSTNTTSATATPTAALIPNGSHIASSSTSRRISVFACSKNDNNINDVQDSSKRQIFKIFATTATLSLIPTATTTALLQSSNFGWWSLIRPASALDTDDGISTQLSKGDATTTTTTTTQSMNNNNECDETCREERKKIIEQRRAMLRQSKSSTSRQDVFDLSKQRAKLYGSDYRGANCAPGIPCL</sequence>
<dbReference type="EMBL" id="HBNS01012136">
    <property type="protein sequence ID" value="CAE4597503.1"/>
    <property type="molecule type" value="Transcribed_RNA"/>
</dbReference>
<accession>A0A7S4QY27</accession>
<organism evidence="3">
    <name type="scientific">Ditylum brightwellii</name>
    <dbReference type="NCBI Taxonomy" id="49249"/>
    <lineage>
        <taxon>Eukaryota</taxon>
        <taxon>Sar</taxon>
        <taxon>Stramenopiles</taxon>
        <taxon>Ochrophyta</taxon>
        <taxon>Bacillariophyta</taxon>
        <taxon>Mediophyceae</taxon>
        <taxon>Lithodesmiophycidae</taxon>
        <taxon>Lithodesmiales</taxon>
        <taxon>Lithodesmiaceae</taxon>
        <taxon>Ditylum</taxon>
    </lineage>
</organism>
<keyword evidence="2" id="KW-0732">Signal</keyword>
<protein>
    <recommendedName>
        <fullName evidence="4">PSI-F</fullName>
    </recommendedName>
</protein>
<feature type="signal peptide" evidence="2">
    <location>
        <begin position="1"/>
        <end position="23"/>
    </location>
</feature>
<feature type="region of interest" description="Disordered" evidence="1">
    <location>
        <begin position="120"/>
        <end position="140"/>
    </location>
</feature>
<evidence type="ECO:0000256" key="2">
    <source>
        <dbReference type="SAM" id="SignalP"/>
    </source>
</evidence>
<name>A0A7S4QY27_9STRA</name>
<proteinExistence type="predicted"/>
<dbReference type="AlphaFoldDB" id="A0A7S4QY27"/>
<reference evidence="3" key="1">
    <citation type="submission" date="2021-01" db="EMBL/GenBank/DDBJ databases">
        <authorList>
            <person name="Corre E."/>
            <person name="Pelletier E."/>
            <person name="Niang G."/>
            <person name="Scheremetjew M."/>
            <person name="Finn R."/>
            <person name="Kale V."/>
            <person name="Holt S."/>
            <person name="Cochrane G."/>
            <person name="Meng A."/>
            <person name="Brown T."/>
            <person name="Cohen L."/>
        </authorList>
    </citation>
    <scope>NUCLEOTIDE SEQUENCE</scope>
    <source>
        <strain evidence="3">GSO104</strain>
    </source>
</reference>